<sequence length="322" mass="34532">MNDRTTGERISGGGAGTAHQAALDWFTLLQSGDVPPDARAQFERWRRQPENDAAFRRIAAMWGMPEFATAVRRRETAVAQRPHRAVLGWASAAAAVLLLVAGALYGPGLLLHMRADYTTTTAERRDITLPDGSRMTLDAASAVALDFSNGRRTVRLLQGEAFFDVVHDTAHPFLVDGRYGEVRVTGTAFAVRAGARADDVVLARGAVAVRPLAGAQPAAHLVPGDMVSVGDGGLSAVQQVDTARQLAWMDGRLSFSKRRLGAVLEDVGRYHDGTILVMADGLLDREVSGSYRLDDPALIVRSLAEAMGARMDVLPGGLIILR</sequence>
<proteinExistence type="predicted"/>
<dbReference type="PIRSF" id="PIRSF018266">
    <property type="entry name" value="FecR"/>
    <property type="match status" value="1"/>
</dbReference>
<keyword evidence="1" id="KW-0472">Membrane</keyword>
<evidence type="ECO:0000313" key="4">
    <source>
        <dbReference type="EMBL" id="GGF58319.1"/>
    </source>
</evidence>
<dbReference type="EMBL" id="BMCT01000002">
    <property type="protein sequence ID" value="GGF58319.1"/>
    <property type="molecule type" value="Genomic_DNA"/>
</dbReference>
<dbReference type="Gene3D" id="2.60.120.1440">
    <property type="match status" value="1"/>
</dbReference>
<keyword evidence="1" id="KW-1133">Transmembrane helix</keyword>
<evidence type="ECO:0000313" key="5">
    <source>
        <dbReference type="Proteomes" id="UP000606044"/>
    </source>
</evidence>
<organism evidence="4 5">
    <name type="scientific">Azorhizobium oxalatiphilum</name>
    <dbReference type="NCBI Taxonomy" id="980631"/>
    <lineage>
        <taxon>Bacteria</taxon>
        <taxon>Pseudomonadati</taxon>
        <taxon>Pseudomonadota</taxon>
        <taxon>Alphaproteobacteria</taxon>
        <taxon>Hyphomicrobiales</taxon>
        <taxon>Xanthobacteraceae</taxon>
        <taxon>Azorhizobium</taxon>
    </lineage>
</organism>
<dbReference type="GO" id="GO:0016989">
    <property type="term" value="F:sigma factor antagonist activity"/>
    <property type="evidence" value="ECO:0007669"/>
    <property type="project" value="TreeGrafter"/>
</dbReference>
<keyword evidence="1" id="KW-0812">Transmembrane</keyword>
<dbReference type="Pfam" id="PF04773">
    <property type="entry name" value="FecR"/>
    <property type="match status" value="1"/>
</dbReference>
<dbReference type="Proteomes" id="UP000606044">
    <property type="component" value="Unassembled WGS sequence"/>
</dbReference>
<dbReference type="PANTHER" id="PTHR30273:SF2">
    <property type="entry name" value="PROTEIN FECR"/>
    <property type="match status" value="1"/>
</dbReference>
<dbReference type="InterPro" id="IPR032623">
    <property type="entry name" value="FecR_N"/>
</dbReference>
<comment type="caution">
    <text evidence="4">The sequence shown here is derived from an EMBL/GenBank/DDBJ whole genome shotgun (WGS) entry which is preliminary data.</text>
</comment>
<reference evidence="4" key="2">
    <citation type="submission" date="2020-09" db="EMBL/GenBank/DDBJ databases">
        <authorList>
            <person name="Sun Q."/>
            <person name="Sedlacek I."/>
        </authorList>
    </citation>
    <scope>NUCLEOTIDE SEQUENCE</scope>
    <source>
        <strain evidence="4">CCM 7897</strain>
    </source>
</reference>
<dbReference type="Pfam" id="PF16220">
    <property type="entry name" value="DUF4880"/>
    <property type="match status" value="1"/>
</dbReference>
<gene>
    <name evidence="4" type="ORF">GCM10007301_17450</name>
</gene>
<evidence type="ECO:0000259" key="2">
    <source>
        <dbReference type="Pfam" id="PF04773"/>
    </source>
</evidence>
<feature type="domain" description="FecR N-terminal" evidence="3">
    <location>
        <begin position="20"/>
        <end position="60"/>
    </location>
</feature>
<dbReference type="AlphaFoldDB" id="A0A917F8R4"/>
<evidence type="ECO:0000256" key="1">
    <source>
        <dbReference type="SAM" id="Phobius"/>
    </source>
</evidence>
<protein>
    <submittedName>
        <fullName evidence="4">Iron dicitrate transporter FecR</fullName>
    </submittedName>
</protein>
<dbReference type="RefSeq" id="WP_188577535.1">
    <property type="nucleotide sequence ID" value="NZ_BMCT01000002.1"/>
</dbReference>
<dbReference type="InterPro" id="IPR012373">
    <property type="entry name" value="Ferrdict_sens_TM"/>
</dbReference>
<name>A0A917F8R4_9HYPH</name>
<reference evidence="4" key="1">
    <citation type="journal article" date="2014" name="Int. J. Syst. Evol. Microbiol.">
        <title>Complete genome sequence of Corynebacterium casei LMG S-19264T (=DSM 44701T), isolated from a smear-ripened cheese.</title>
        <authorList>
            <consortium name="US DOE Joint Genome Institute (JGI-PGF)"/>
            <person name="Walter F."/>
            <person name="Albersmeier A."/>
            <person name="Kalinowski J."/>
            <person name="Ruckert C."/>
        </authorList>
    </citation>
    <scope>NUCLEOTIDE SEQUENCE</scope>
    <source>
        <strain evidence="4">CCM 7897</strain>
    </source>
</reference>
<feature type="domain" description="FecR protein" evidence="2">
    <location>
        <begin position="116"/>
        <end position="207"/>
    </location>
</feature>
<feature type="transmembrane region" description="Helical" evidence="1">
    <location>
        <begin position="86"/>
        <end position="105"/>
    </location>
</feature>
<dbReference type="PANTHER" id="PTHR30273">
    <property type="entry name" value="PERIPLASMIC SIGNAL SENSOR AND SIGMA FACTOR ACTIVATOR FECR-RELATED"/>
    <property type="match status" value="1"/>
</dbReference>
<accession>A0A917F8R4</accession>
<keyword evidence="5" id="KW-1185">Reference proteome</keyword>
<evidence type="ECO:0000259" key="3">
    <source>
        <dbReference type="Pfam" id="PF16220"/>
    </source>
</evidence>
<dbReference type="InterPro" id="IPR006860">
    <property type="entry name" value="FecR"/>
</dbReference>